<feature type="region of interest" description="Disordered" evidence="4">
    <location>
        <begin position="1"/>
        <end position="114"/>
    </location>
</feature>
<organism evidence="6 7">
    <name type="scientific">Centaurea solstitialis</name>
    <name type="common">yellow star-thistle</name>
    <dbReference type="NCBI Taxonomy" id="347529"/>
    <lineage>
        <taxon>Eukaryota</taxon>
        <taxon>Viridiplantae</taxon>
        <taxon>Streptophyta</taxon>
        <taxon>Embryophyta</taxon>
        <taxon>Tracheophyta</taxon>
        <taxon>Spermatophyta</taxon>
        <taxon>Magnoliopsida</taxon>
        <taxon>eudicotyledons</taxon>
        <taxon>Gunneridae</taxon>
        <taxon>Pentapetalae</taxon>
        <taxon>asterids</taxon>
        <taxon>campanulids</taxon>
        <taxon>Asterales</taxon>
        <taxon>Asteraceae</taxon>
        <taxon>Carduoideae</taxon>
        <taxon>Cardueae</taxon>
        <taxon>Centaureinae</taxon>
        <taxon>Centaurea</taxon>
    </lineage>
</organism>
<sequence>MAATTSSHSKNHHKPTIAIIFRRRRFKETTISTTATTTTTTHHHHPSAVSPENTSSGWCCPPAVSSHKPPPLPPPPRPAAGATANTNPSSISPSPESLHTQKEKIPHFDPPVNLGKTQMAPTMTTAAVYGGAGSNQECFTSFNSALTAGILNPTSPPQPPAGERTRSSPTLFEMMANELDSTIPNTNGVLMKRSGNGCSPATVVDRQASMQDRLSDMLSCRSPGNRFNDPNSSDVRLSLRSKDGLSVCVDVHRQILVANTRFFASEISGFGRRLGDNVDPYVVEIGDCDDIEVYVESIKLMYSKDLKRRLMKEDVPRVLGILKVSAAIGFNAGVLSCLEYLEAAPWAEDEEEKVASLLSELQLEGAGAVEVLKRVSVDVTPGDDEINDNQEVLLKLLHVVLEGKDEKARREMKVLVSKMLHENSSKNDLRKESLFSACDKCLDSLRYHFLKASEGDFQEAAQITRQSGNLHWLLDILIDRQISEDFLKLWASQTELSEVHSKVPALHRYEISRVTARLFVGIGKGQLLASKDSRCLLLQTWLVPFYDDFTWMRRGSRGLDRHLIEEGLSNTILTLPLAWQQEIFMAWFDRFLNSGDDCPNIQRGFEVWWKRAFWKKP</sequence>
<evidence type="ECO:0000313" key="7">
    <source>
        <dbReference type="Proteomes" id="UP001172457"/>
    </source>
</evidence>
<keyword evidence="3" id="KW-0833">Ubl conjugation pathway</keyword>
<evidence type="ECO:0000256" key="2">
    <source>
        <dbReference type="ARBA" id="ARBA00004906"/>
    </source>
</evidence>
<keyword evidence="7" id="KW-1185">Reference proteome</keyword>
<evidence type="ECO:0000259" key="5">
    <source>
        <dbReference type="PROSITE" id="PS50097"/>
    </source>
</evidence>
<protein>
    <recommendedName>
        <fullName evidence="5">BTB domain-containing protein</fullName>
    </recommendedName>
</protein>
<dbReference type="Proteomes" id="UP001172457">
    <property type="component" value="Chromosome 5"/>
</dbReference>
<feature type="compositionally biased region" description="Low complexity" evidence="4">
    <location>
        <begin position="29"/>
        <end position="40"/>
    </location>
</feature>
<evidence type="ECO:0000256" key="1">
    <source>
        <dbReference type="ARBA" id="ARBA00002668"/>
    </source>
</evidence>
<dbReference type="InterPro" id="IPR058039">
    <property type="entry name" value="At3g05675-like_ankyrin"/>
</dbReference>
<reference evidence="6" key="1">
    <citation type="submission" date="2023-03" db="EMBL/GenBank/DDBJ databases">
        <title>Chromosome-scale reference genome and RAD-based genetic map of yellow starthistle (Centaurea solstitialis) reveal putative structural variation and QTLs associated with invader traits.</title>
        <authorList>
            <person name="Reatini B."/>
            <person name="Cang F.A."/>
            <person name="Jiang Q."/>
            <person name="Mckibben M.T.W."/>
            <person name="Barker M.S."/>
            <person name="Rieseberg L.H."/>
            <person name="Dlugosch K.M."/>
        </authorList>
    </citation>
    <scope>NUCLEOTIDE SEQUENCE</scope>
    <source>
        <strain evidence="6">CAN-66</strain>
        <tissue evidence="6">Leaf</tissue>
    </source>
</reference>
<feature type="domain" description="BTB" evidence="5">
    <location>
        <begin position="233"/>
        <end position="310"/>
    </location>
</feature>
<accession>A0AA38W7I5</accession>
<feature type="compositionally biased region" description="Low complexity" evidence="4">
    <location>
        <begin position="79"/>
        <end position="90"/>
    </location>
</feature>
<dbReference type="AlphaFoldDB" id="A0AA38W7I5"/>
<dbReference type="PANTHER" id="PTHR31060:SF3">
    <property type="entry name" value="OS04G0579700 PROTEIN"/>
    <property type="match status" value="1"/>
</dbReference>
<comment type="caution">
    <text evidence="6">The sequence shown here is derived from an EMBL/GenBank/DDBJ whole genome shotgun (WGS) entry which is preliminary data.</text>
</comment>
<evidence type="ECO:0000256" key="4">
    <source>
        <dbReference type="SAM" id="MobiDB-lite"/>
    </source>
</evidence>
<dbReference type="Pfam" id="PF25553">
    <property type="entry name" value="BTB-POZ_ANK-like"/>
    <property type="match status" value="1"/>
</dbReference>
<proteinExistence type="predicted"/>
<feature type="compositionally biased region" description="Pro residues" evidence="4">
    <location>
        <begin position="68"/>
        <end position="78"/>
    </location>
</feature>
<dbReference type="PROSITE" id="PS50097">
    <property type="entry name" value="BTB"/>
    <property type="match status" value="1"/>
</dbReference>
<evidence type="ECO:0000256" key="3">
    <source>
        <dbReference type="ARBA" id="ARBA00022786"/>
    </source>
</evidence>
<feature type="compositionally biased region" description="Basic residues" evidence="4">
    <location>
        <begin position="9"/>
        <end position="26"/>
    </location>
</feature>
<name>A0AA38W7I5_9ASTR</name>
<gene>
    <name evidence="6" type="ORF">OSB04_022310</name>
</gene>
<dbReference type="InterPro" id="IPR038920">
    <property type="entry name" value="At3g05675-like"/>
</dbReference>
<dbReference type="PANTHER" id="PTHR31060">
    <property type="entry name" value="OSJNBA0011J08.25 PROTEIN-RELATED"/>
    <property type="match status" value="1"/>
</dbReference>
<dbReference type="InterPro" id="IPR000210">
    <property type="entry name" value="BTB/POZ_dom"/>
</dbReference>
<comment type="function">
    <text evidence="1">May act as a substrate-specific adapter of an E3 ubiquitin-protein ligase complex (CUL3-RBX1-BTB) which mediates the ubiquitination and subsequent proteasomal degradation of target proteins.</text>
</comment>
<dbReference type="EMBL" id="JARYMX010000005">
    <property type="protein sequence ID" value="KAJ9549767.1"/>
    <property type="molecule type" value="Genomic_DNA"/>
</dbReference>
<comment type="pathway">
    <text evidence="2">Protein modification; protein ubiquitination.</text>
</comment>
<evidence type="ECO:0000313" key="6">
    <source>
        <dbReference type="EMBL" id="KAJ9549767.1"/>
    </source>
</evidence>